<dbReference type="GO" id="GO:0016746">
    <property type="term" value="F:acyltransferase activity"/>
    <property type="evidence" value="ECO:0007669"/>
    <property type="project" value="UniProtKB-KW"/>
</dbReference>
<dbReference type="PANTHER" id="PTHR13906:SF4">
    <property type="entry name" value="LYSOPHOSPHOLIPID ACYLTRANSFERASE 6"/>
    <property type="match status" value="1"/>
</dbReference>
<keyword evidence="4 8" id="KW-1133">Transmembrane helix</keyword>
<comment type="caution">
    <text evidence="9">The sequence shown here is derived from an EMBL/GenBank/DDBJ whole genome shotgun (WGS) entry which is preliminary data.</text>
</comment>
<name>A0A835XKU5_9CHLO</name>
<feature type="transmembrane region" description="Helical" evidence="8">
    <location>
        <begin position="95"/>
        <end position="111"/>
    </location>
</feature>
<evidence type="ECO:0000256" key="4">
    <source>
        <dbReference type="ARBA" id="ARBA00022989"/>
    </source>
</evidence>
<dbReference type="GO" id="GO:0008654">
    <property type="term" value="P:phospholipid biosynthetic process"/>
    <property type="evidence" value="ECO:0007669"/>
    <property type="project" value="TreeGrafter"/>
</dbReference>
<evidence type="ECO:0000256" key="5">
    <source>
        <dbReference type="ARBA" id="ARBA00023136"/>
    </source>
</evidence>
<evidence type="ECO:0000313" key="10">
    <source>
        <dbReference type="Proteomes" id="UP000612055"/>
    </source>
</evidence>
<dbReference type="GO" id="GO:0016020">
    <property type="term" value="C:membrane"/>
    <property type="evidence" value="ECO:0007669"/>
    <property type="project" value="UniProtKB-SubCell"/>
</dbReference>
<feature type="transmembrane region" description="Helical" evidence="8">
    <location>
        <begin position="482"/>
        <end position="500"/>
    </location>
</feature>
<dbReference type="Pfam" id="PF03062">
    <property type="entry name" value="MBOAT"/>
    <property type="match status" value="1"/>
</dbReference>
<evidence type="ECO:0000256" key="2">
    <source>
        <dbReference type="ARBA" id="ARBA00022679"/>
    </source>
</evidence>
<dbReference type="PANTHER" id="PTHR13906">
    <property type="entry name" value="PORCUPINE"/>
    <property type="match status" value="1"/>
</dbReference>
<dbReference type="EMBL" id="JAEHOE010000136">
    <property type="protein sequence ID" value="KAG2485077.1"/>
    <property type="molecule type" value="Genomic_DNA"/>
</dbReference>
<dbReference type="GO" id="GO:0005783">
    <property type="term" value="C:endoplasmic reticulum"/>
    <property type="evidence" value="ECO:0007669"/>
    <property type="project" value="TreeGrafter"/>
</dbReference>
<feature type="transmembrane region" description="Helical" evidence="8">
    <location>
        <begin position="168"/>
        <end position="185"/>
    </location>
</feature>
<keyword evidence="6" id="KW-0012">Acyltransferase</keyword>
<dbReference type="InterPro" id="IPR049941">
    <property type="entry name" value="LPLAT_7/PORCN-like"/>
</dbReference>
<evidence type="ECO:0000256" key="3">
    <source>
        <dbReference type="ARBA" id="ARBA00022692"/>
    </source>
</evidence>
<evidence type="ECO:0000256" key="7">
    <source>
        <dbReference type="SAM" id="MobiDB-lite"/>
    </source>
</evidence>
<sequence length="557" mass="61751">MEAAALEVVRQVGEALHPVAEAFHSSPVAQTLYHAHEVFQEVLSVDHNLIPHMAWEQQAATATGLSLSQFRFTLALFSTVLLAPGIRLFRSPTLRHLYAIITGVLIIYYPFGSGIIHVAPMAVAAYVALLLVPRYAGVLSWCTVFPYLIYLHVVNASGESWKSGDMDFTGGAMVAVLKLISICVCRQDSFRKNKEDLNSYQSAHQLTRCPSPLEFLSYLVGMGNLLAGPFFEFSDYKAFIELKGPWDPKAARPMPSSLLRGLAALAEGVWHMGVYLGLTLNDWNMDHYHSAWYYSQPFLIKCVAFCVIGLVYQLRYYFTWKITESSYALAGLDFVGYDADGKPQWGRCRNCSFLGVWLADSARNVPLNWNIATGTFLRRYVYERVAPRKGRPGFQSLLFTQLISAVWHGLYPGYVSFFVGTAVWIYFSQILYKAEGYMPTAVVKSLPFRAIKILWTTFVLNYMAASFQLLDFAPSMRAYASVGYFPFIVMLVVNVLGSFLRGKRSGGKGGERGAKGKAAGAAGEDSGRNTPAVYSQTPTPKVRSVSDLANGNGVKAE</sequence>
<keyword evidence="3 8" id="KW-0812">Transmembrane</keyword>
<feature type="region of interest" description="Disordered" evidence="7">
    <location>
        <begin position="503"/>
        <end position="557"/>
    </location>
</feature>
<keyword evidence="5 8" id="KW-0472">Membrane</keyword>
<feature type="transmembrane region" description="Helical" evidence="8">
    <location>
        <begin position="123"/>
        <end position="148"/>
    </location>
</feature>
<organism evidence="9 10">
    <name type="scientific">Edaphochlamys debaryana</name>
    <dbReference type="NCBI Taxonomy" id="47281"/>
    <lineage>
        <taxon>Eukaryota</taxon>
        <taxon>Viridiplantae</taxon>
        <taxon>Chlorophyta</taxon>
        <taxon>core chlorophytes</taxon>
        <taxon>Chlorophyceae</taxon>
        <taxon>CS clade</taxon>
        <taxon>Chlamydomonadales</taxon>
        <taxon>Chlamydomonadales incertae sedis</taxon>
        <taxon>Edaphochlamys</taxon>
    </lineage>
</organism>
<protein>
    <submittedName>
        <fullName evidence="9">Uncharacterized protein</fullName>
    </submittedName>
</protein>
<evidence type="ECO:0000256" key="1">
    <source>
        <dbReference type="ARBA" id="ARBA00004141"/>
    </source>
</evidence>
<dbReference type="InterPro" id="IPR004299">
    <property type="entry name" value="MBOAT_fam"/>
</dbReference>
<proteinExistence type="predicted"/>
<feature type="transmembrane region" description="Helical" evidence="8">
    <location>
        <begin position="414"/>
        <end position="432"/>
    </location>
</feature>
<feature type="transmembrane region" description="Helical" evidence="8">
    <location>
        <begin position="298"/>
        <end position="318"/>
    </location>
</feature>
<dbReference type="Proteomes" id="UP000612055">
    <property type="component" value="Unassembled WGS sequence"/>
</dbReference>
<evidence type="ECO:0000313" key="9">
    <source>
        <dbReference type="EMBL" id="KAG2485077.1"/>
    </source>
</evidence>
<dbReference type="GO" id="GO:0019432">
    <property type="term" value="P:triglyceride biosynthetic process"/>
    <property type="evidence" value="ECO:0007669"/>
    <property type="project" value="TreeGrafter"/>
</dbReference>
<dbReference type="OrthoDB" id="286734at2759"/>
<feature type="compositionally biased region" description="Polar residues" evidence="7">
    <location>
        <begin position="528"/>
        <end position="539"/>
    </location>
</feature>
<accession>A0A835XKU5</accession>
<feature type="transmembrane region" description="Helical" evidence="8">
    <location>
        <begin position="258"/>
        <end position="278"/>
    </location>
</feature>
<gene>
    <name evidence="9" type="ORF">HYH03_016174</name>
</gene>
<dbReference type="GO" id="GO:0030258">
    <property type="term" value="P:lipid modification"/>
    <property type="evidence" value="ECO:0007669"/>
    <property type="project" value="TreeGrafter"/>
</dbReference>
<dbReference type="AlphaFoldDB" id="A0A835XKU5"/>
<evidence type="ECO:0000256" key="8">
    <source>
        <dbReference type="SAM" id="Phobius"/>
    </source>
</evidence>
<reference evidence="9" key="1">
    <citation type="journal article" date="2020" name="bioRxiv">
        <title>Comparative genomics of Chlamydomonas.</title>
        <authorList>
            <person name="Craig R.J."/>
            <person name="Hasan A.R."/>
            <person name="Ness R.W."/>
            <person name="Keightley P.D."/>
        </authorList>
    </citation>
    <scope>NUCLEOTIDE SEQUENCE</scope>
    <source>
        <strain evidence="9">CCAP 11/70</strain>
    </source>
</reference>
<evidence type="ECO:0000256" key="6">
    <source>
        <dbReference type="ARBA" id="ARBA00023315"/>
    </source>
</evidence>
<keyword evidence="2" id="KW-0808">Transferase</keyword>
<comment type="subcellular location">
    <subcellularLocation>
        <location evidence="1">Membrane</location>
        <topology evidence="1">Multi-pass membrane protein</topology>
    </subcellularLocation>
</comment>
<keyword evidence="10" id="KW-1185">Reference proteome</keyword>